<protein>
    <submittedName>
        <fullName evidence="2">Uncharacterized protein</fullName>
    </submittedName>
</protein>
<feature type="compositionally biased region" description="Low complexity" evidence="1">
    <location>
        <begin position="266"/>
        <end position="276"/>
    </location>
</feature>
<dbReference type="EMBL" id="MN740079">
    <property type="protein sequence ID" value="QHT86984.1"/>
    <property type="molecule type" value="Genomic_DNA"/>
</dbReference>
<feature type="region of interest" description="Disordered" evidence="1">
    <location>
        <begin position="1"/>
        <end position="114"/>
    </location>
</feature>
<reference evidence="2" key="1">
    <citation type="journal article" date="2020" name="Nature">
        <title>Giant virus diversity and host interactions through global metagenomics.</title>
        <authorList>
            <person name="Schulz F."/>
            <person name="Roux S."/>
            <person name="Paez-Espino D."/>
            <person name="Jungbluth S."/>
            <person name="Walsh D.A."/>
            <person name="Denef V.J."/>
            <person name="McMahon K.D."/>
            <person name="Konstantinidis K.T."/>
            <person name="Eloe-Fadrosh E.A."/>
            <person name="Kyrpides N.C."/>
            <person name="Woyke T."/>
        </authorList>
    </citation>
    <scope>NUCLEOTIDE SEQUENCE</scope>
    <source>
        <strain evidence="2">GVMAG-M-3300023184-18</strain>
    </source>
</reference>
<accession>A0A6C0I282</accession>
<organism evidence="2">
    <name type="scientific">viral metagenome</name>
    <dbReference type="NCBI Taxonomy" id="1070528"/>
    <lineage>
        <taxon>unclassified sequences</taxon>
        <taxon>metagenomes</taxon>
        <taxon>organismal metagenomes</taxon>
    </lineage>
</organism>
<evidence type="ECO:0000313" key="2">
    <source>
        <dbReference type="EMBL" id="QHT86984.1"/>
    </source>
</evidence>
<name>A0A6C0I282_9ZZZZ</name>
<feature type="compositionally biased region" description="Low complexity" evidence="1">
    <location>
        <begin position="48"/>
        <end position="106"/>
    </location>
</feature>
<dbReference type="AlphaFoldDB" id="A0A6C0I282"/>
<evidence type="ECO:0000256" key="1">
    <source>
        <dbReference type="SAM" id="MobiDB-lite"/>
    </source>
</evidence>
<sequence>MSSNAALSAARRRRSNPLNAPVGTIGGPGGPPANRILQRMSGAPPSHPQQSQQPQARMATPQMQQQQRGPFQQQQQQQQQQQMKRTQMQMQQQKPQSQIHSSLNALPPLPPPNKNAGQLYGIPLHPLIMFQTHDNKLNEHDLSINECFYQLKEFEGRLIVVEGNSNSVHPSATAPAAAAAPAGAASDLNELMNDGVFINGVVDNIMATTNFASIVENIIPLKEENDILKQRISEQETRSDQMQQFIQQLEERLRNIENELAQPCEEVSAPATTDTTTESEAEALEDAPKFPSKKVATEFAVVDGSGETETTAETATMMETDVIVTEPIS</sequence>
<feature type="region of interest" description="Disordered" evidence="1">
    <location>
        <begin position="264"/>
        <end position="290"/>
    </location>
</feature>
<proteinExistence type="predicted"/>